<proteinExistence type="predicted"/>
<dbReference type="Proteomes" id="UP000828048">
    <property type="component" value="Chromosome 2"/>
</dbReference>
<evidence type="ECO:0000313" key="2">
    <source>
        <dbReference type="Proteomes" id="UP000828048"/>
    </source>
</evidence>
<comment type="caution">
    <text evidence="1">The sequence shown here is derived from an EMBL/GenBank/DDBJ whole genome shotgun (WGS) entry which is preliminary data.</text>
</comment>
<accession>A0ACB7X0W6</accession>
<reference evidence="1 2" key="1">
    <citation type="journal article" date="2021" name="Hortic Res">
        <title>High-quality reference genome and annotation aids understanding of berry development for evergreen blueberry (Vaccinium darrowii).</title>
        <authorList>
            <person name="Yu J."/>
            <person name="Hulse-Kemp A.M."/>
            <person name="Babiker E."/>
            <person name="Staton M."/>
        </authorList>
    </citation>
    <scope>NUCLEOTIDE SEQUENCE [LARGE SCALE GENOMIC DNA]</scope>
    <source>
        <strain evidence="2">cv. NJ 8807/NJ 8810</strain>
        <tissue evidence="1">Young leaf</tissue>
    </source>
</reference>
<dbReference type="EMBL" id="CM037152">
    <property type="protein sequence ID" value="KAH7834318.1"/>
    <property type="molecule type" value="Genomic_DNA"/>
</dbReference>
<protein>
    <submittedName>
        <fullName evidence="1">Uncharacterized protein</fullName>
    </submittedName>
</protein>
<gene>
    <name evidence="1" type="ORF">Vadar_014860</name>
</gene>
<evidence type="ECO:0000313" key="1">
    <source>
        <dbReference type="EMBL" id="KAH7834318.1"/>
    </source>
</evidence>
<sequence>MMSSLSSLATTYFPTGDLFHIKKENLRILGVNANSCHFKTYIGGVLSHKNGRLIGTGAFPIEKNGYVEQNLPTNLKKVDVYKQGLITEEGGYKQIFSIRSFEIGSDKAATIETILNFLQETSLNHVLLLGLSVDGFGETHAMKRHNLARVVSRQQVEMECHPGW</sequence>
<name>A0ACB7X0W6_9ERIC</name>
<keyword evidence="2" id="KW-1185">Reference proteome</keyword>
<organism evidence="1 2">
    <name type="scientific">Vaccinium darrowii</name>
    <dbReference type="NCBI Taxonomy" id="229202"/>
    <lineage>
        <taxon>Eukaryota</taxon>
        <taxon>Viridiplantae</taxon>
        <taxon>Streptophyta</taxon>
        <taxon>Embryophyta</taxon>
        <taxon>Tracheophyta</taxon>
        <taxon>Spermatophyta</taxon>
        <taxon>Magnoliopsida</taxon>
        <taxon>eudicotyledons</taxon>
        <taxon>Gunneridae</taxon>
        <taxon>Pentapetalae</taxon>
        <taxon>asterids</taxon>
        <taxon>Ericales</taxon>
        <taxon>Ericaceae</taxon>
        <taxon>Vaccinioideae</taxon>
        <taxon>Vaccinieae</taxon>
        <taxon>Vaccinium</taxon>
    </lineage>
</organism>